<feature type="domain" description="Replication protein A 70 kDa DNA-binding subunit B/D first OB fold" evidence="1">
    <location>
        <begin position="4"/>
        <end position="106"/>
    </location>
</feature>
<sequence length="186" mass="21392">MASYAMVANLSSWLTNMIIRIMVLKKWKKVGVRDGEGLDVIVVDEAGTKIQASVTKNDYVGMFDYELQEGEWYSLSKFGVVNAPVANRSTKNKWCIIMDSNTEIQKIARRSSSHVIKHCCFDFVVYRSVDFSFPIGWNHVVDGGGIFRFEFDPQFPEAQELKHKFLITYQHTKMSSNYRFYGARCS</sequence>
<gene>
    <name evidence="2" type="ORF">MERR_LOCUS45652</name>
</gene>
<accession>A0A6D2LE90</accession>
<evidence type="ECO:0000313" key="2">
    <source>
        <dbReference type="EMBL" id="CAA7058416.1"/>
    </source>
</evidence>
<comment type="caution">
    <text evidence="2">The sequence shown here is derived from an EMBL/GenBank/DDBJ whole genome shotgun (WGS) entry which is preliminary data.</text>
</comment>
<proteinExistence type="predicted"/>
<dbReference type="EMBL" id="CACVBM020001718">
    <property type="protein sequence ID" value="CAA7058416.1"/>
    <property type="molecule type" value="Genomic_DNA"/>
</dbReference>
<evidence type="ECO:0000313" key="3">
    <source>
        <dbReference type="Proteomes" id="UP000467841"/>
    </source>
</evidence>
<dbReference type="OrthoDB" id="1113078at2759"/>
<dbReference type="Gene3D" id="2.40.50.140">
    <property type="entry name" value="Nucleic acid-binding proteins"/>
    <property type="match status" value="1"/>
</dbReference>
<dbReference type="SUPFAM" id="SSF50249">
    <property type="entry name" value="Nucleic acid-binding proteins"/>
    <property type="match status" value="1"/>
</dbReference>
<dbReference type="InterPro" id="IPR012340">
    <property type="entry name" value="NA-bd_OB-fold"/>
</dbReference>
<evidence type="ECO:0000259" key="1">
    <source>
        <dbReference type="Pfam" id="PF02721"/>
    </source>
</evidence>
<dbReference type="InterPro" id="IPR003871">
    <property type="entry name" value="RFA1B/D_OB_1st"/>
</dbReference>
<name>A0A6D2LE90_9BRAS</name>
<keyword evidence="3" id="KW-1185">Reference proteome</keyword>
<dbReference type="CDD" id="cd04480">
    <property type="entry name" value="RPA1_DBD_A_like"/>
    <property type="match status" value="1"/>
</dbReference>
<dbReference type="Proteomes" id="UP000467841">
    <property type="component" value="Unassembled WGS sequence"/>
</dbReference>
<organism evidence="2 3">
    <name type="scientific">Microthlaspi erraticum</name>
    <dbReference type="NCBI Taxonomy" id="1685480"/>
    <lineage>
        <taxon>Eukaryota</taxon>
        <taxon>Viridiplantae</taxon>
        <taxon>Streptophyta</taxon>
        <taxon>Embryophyta</taxon>
        <taxon>Tracheophyta</taxon>
        <taxon>Spermatophyta</taxon>
        <taxon>Magnoliopsida</taxon>
        <taxon>eudicotyledons</taxon>
        <taxon>Gunneridae</taxon>
        <taxon>Pentapetalae</taxon>
        <taxon>rosids</taxon>
        <taxon>malvids</taxon>
        <taxon>Brassicales</taxon>
        <taxon>Brassicaceae</taxon>
        <taxon>Coluteocarpeae</taxon>
        <taxon>Microthlaspi</taxon>
    </lineage>
</organism>
<dbReference type="Pfam" id="PF02721">
    <property type="entry name" value="DUF223"/>
    <property type="match status" value="1"/>
</dbReference>
<protein>
    <recommendedName>
        <fullName evidence="1">Replication protein A 70 kDa DNA-binding subunit B/D first OB fold domain-containing protein</fullName>
    </recommendedName>
</protein>
<reference evidence="2" key="1">
    <citation type="submission" date="2020-01" db="EMBL/GenBank/DDBJ databases">
        <authorList>
            <person name="Mishra B."/>
        </authorList>
    </citation>
    <scope>NUCLEOTIDE SEQUENCE [LARGE SCALE GENOMIC DNA]</scope>
</reference>
<dbReference type="AlphaFoldDB" id="A0A6D2LE90"/>